<name>A0A0E9R5H8_ANGAN</name>
<reference evidence="1" key="2">
    <citation type="journal article" date="2015" name="Fish Shellfish Immunol.">
        <title>Early steps in the European eel (Anguilla anguilla)-Vibrio vulnificus interaction in the gills: Role of the RtxA13 toxin.</title>
        <authorList>
            <person name="Callol A."/>
            <person name="Pajuelo D."/>
            <person name="Ebbesson L."/>
            <person name="Teles M."/>
            <person name="MacKenzie S."/>
            <person name="Amaro C."/>
        </authorList>
    </citation>
    <scope>NUCLEOTIDE SEQUENCE</scope>
</reference>
<dbReference type="AlphaFoldDB" id="A0A0E9R5H8"/>
<evidence type="ECO:0000313" key="1">
    <source>
        <dbReference type="EMBL" id="JAH24354.1"/>
    </source>
</evidence>
<reference evidence="1" key="1">
    <citation type="submission" date="2014-11" db="EMBL/GenBank/DDBJ databases">
        <authorList>
            <person name="Amaro Gonzalez C."/>
        </authorList>
    </citation>
    <scope>NUCLEOTIDE SEQUENCE</scope>
</reference>
<proteinExistence type="predicted"/>
<dbReference type="EMBL" id="GBXM01084223">
    <property type="protein sequence ID" value="JAH24354.1"/>
    <property type="molecule type" value="Transcribed_RNA"/>
</dbReference>
<protein>
    <submittedName>
        <fullName evidence="1">Uncharacterized protein</fullName>
    </submittedName>
</protein>
<organism evidence="1">
    <name type="scientific">Anguilla anguilla</name>
    <name type="common">European freshwater eel</name>
    <name type="synonym">Muraena anguilla</name>
    <dbReference type="NCBI Taxonomy" id="7936"/>
    <lineage>
        <taxon>Eukaryota</taxon>
        <taxon>Metazoa</taxon>
        <taxon>Chordata</taxon>
        <taxon>Craniata</taxon>
        <taxon>Vertebrata</taxon>
        <taxon>Euteleostomi</taxon>
        <taxon>Actinopterygii</taxon>
        <taxon>Neopterygii</taxon>
        <taxon>Teleostei</taxon>
        <taxon>Anguilliformes</taxon>
        <taxon>Anguillidae</taxon>
        <taxon>Anguilla</taxon>
    </lineage>
</organism>
<accession>A0A0E9R5H8</accession>
<sequence length="48" mass="5683">MRLSVSLHRQTNSLPVWRTPEQQVPTKSIHFNSWKRQGITHLGHKTTY</sequence>